<evidence type="ECO:0000256" key="1">
    <source>
        <dbReference type="SAM" id="SignalP"/>
    </source>
</evidence>
<accession>A0ABY4S2J2</accession>
<protein>
    <recommendedName>
        <fullName evidence="2">Ice-binding protein C-terminal domain-containing protein</fullName>
    </recommendedName>
</protein>
<dbReference type="Pfam" id="PF07589">
    <property type="entry name" value="PEP-CTERM"/>
    <property type="match status" value="1"/>
</dbReference>
<evidence type="ECO:0000313" key="3">
    <source>
        <dbReference type="EMBL" id="URI07447.1"/>
    </source>
</evidence>
<sequence>MPIRPTLSRHAAALALVAALLPLSAHATYQLTATSNARTVSFLPAPGGTDTDAQNLNFFNQPGATTLQRLDSFATADHGNATARFQGRIGLLKAYAESNYARCCIEGTTVLLGGANATVQGSFYDEVLVGGDGLAVGTPVSYQLVLRLSGTVSNPSFESGANLYAVAMAEARLRDSSSGQEVSLKWDAAEQATGLYTLTLATAVGHTLSIQGMLFADTHVEAGAVIGRHAEVDFYHSAGYNLAPSVAGLNTIGASGTDFLAPVPEPATTLLWCSGLAALAVLGGRRSPLTLAAPAQER</sequence>
<evidence type="ECO:0000313" key="4">
    <source>
        <dbReference type="Proteomes" id="UP001056201"/>
    </source>
</evidence>
<feature type="chain" id="PRO_5047233336" description="Ice-binding protein C-terminal domain-containing protein" evidence="1">
    <location>
        <begin position="28"/>
        <end position="298"/>
    </location>
</feature>
<dbReference type="Proteomes" id="UP001056201">
    <property type="component" value="Chromosome 1"/>
</dbReference>
<feature type="domain" description="Ice-binding protein C-terminal" evidence="2">
    <location>
        <begin position="262"/>
        <end position="286"/>
    </location>
</feature>
<keyword evidence="4" id="KW-1185">Reference proteome</keyword>
<feature type="signal peptide" evidence="1">
    <location>
        <begin position="1"/>
        <end position="27"/>
    </location>
</feature>
<dbReference type="EMBL" id="CP097635">
    <property type="protein sequence ID" value="URI07447.1"/>
    <property type="molecule type" value="Genomic_DNA"/>
</dbReference>
<keyword evidence="1" id="KW-0732">Signal</keyword>
<dbReference type="RefSeq" id="WP_250195682.1">
    <property type="nucleotide sequence ID" value="NZ_CP097635.1"/>
</dbReference>
<name>A0ABY4S2J2_AQUTE</name>
<organism evidence="3 4">
    <name type="scientific">Aquincola tertiaricarbonis</name>
    <dbReference type="NCBI Taxonomy" id="391953"/>
    <lineage>
        <taxon>Bacteria</taxon>
        <taxon>Pseudomonadati</taxon>
        <taxon>Pseudomonadota</taxon>
        <taxon>Betaproteobacteria</taxon>
        <taxon>Burkholderiales</taxon>
        <taxon>Sphaerotilaceae</taxon>
        <taxon>Aquincola</taxon>
    </lineage>
</organism>
<reference evidence="3" key="1">
    <citation type="submission" date="2022-05" db="EMBL/GenBank/DDBJ databases">
        <title>An RpoN-dependent PEP-CTERM gene is involved in floc formation of an Aquincola tertiaricarbonis strain.</title>
        <authorList>
            <person name="Qiu D."/>
            <person name="Xia M."/>
        </authorList>
    </citation>
    <scope>NUCLEOTIDE SEQUENCE</scope>
    <source>
        <strain evidence="3">RN12</strain>
    </source>
</reference>
<dbReference type="InterPro" id="IPR013424">
    <property type="entry name" value="Ice-binding_C"/>
</dbReference>
<gene>
    <name evidence="3" type="ORF">MW290_02165</name>
</gene>
<proteinExistence type="predicted"/>
<evidence type="ECO:0000259" key="2">
    <source>
        <dbReference type="Pfam" id="PF07589"/>
    </source>
</evidence>